<keyword evidence="3" id="KW-0175">Coiled coil</keyword>
<feature type="coiled-coil region" evidence="3">
    <location>
        <begin position="58"/>
        <end position="122"/>
    </location>
</feature>
<feature type="chain" id="PRO_5031032492" evidence="4">
    <location>
        <begin position="28"/>
        <end position="179"/>
    </location>
</feature>
<comment type="caution">
    <text evidence="5">The sequence shown here is derived from an EMBL/GenBank/DDBJ whole genome shotgun (WGS) entry which is preliminary data.</text>
</comment>
<dbReference type="Proteomes" id="UP000524246">
    <property type="component" value="Unassembled WGS sequence"/>
</dbReference>
<dbReference type="Gene3D" id="3.30.910.20">
    <property type="entry name" value="Skp domain"/>
    <property type="match status" value="1"/>
</dbReference>
<dbReference type="GO" id="GO:0005829">
    <property type="term" value="C:cytosol"/>
    <property type="evidence" value="ECO:0007669"/>
    <property type="project" value="TreeGrafter"/>
</dbReference>
<dbReference type="Pfam" id="PF03938">
    <property type="entry name" value="OmpH"/>
    <property type="match status" value="1"/>
</dbReference>
<dbReference type="EMBL" id="JAAZON010000130">
    <property type="protein sequence ID" value="NMC62191.1"/>
    <property type="molecule type" value="Genomic_DNA"/>
</dbReference>
<dbReference type="GO" id="GO:0050821">
    <property type="term" value="P:protein stabilization"/>
    <property type="evidence" value="ECO:0007669"/>
    <property type="project" value="TreeGrafter"/>
</dbReference>
<dbReference type="InterPro" id="IPR005632">
    <property type="entry name" value="Chaperone_Skp"/>
</dbReference>
<proteinExistence type="inferred from homology"/>
<protein>
    <submittedName>
        <fullName evidence="5">OmpH family outer membrane protein</fullName>
    </submittedName>
</protein>
<gene>
    <name evidence="5" type="ORF">GYA55_03400</name>
</gene>
<dbReference type="AlphaFoldDB" id="A0A7X9FQ72"/>
<sequence>MSHRSHPSRVIIFAFVSFFGISSAAMAASGKILVVDMQRVISESIMGKAAQSDLQAEAKKKEVRLQQRSNQVKEMSEQVEKQASLLSKDALEQKKQEVMKKQKELERSLADERQEMAKMRDSSLMKVVTEAKKVVNEVAAQKGAIVVVEKDPQVVLYVNDELDITPEVLKALDSKKLSQ</sequence>
<dbReference type="PANTHER" id="PTHR35089">
    <property type="entry name" value="CHAPERONE PROTEIN SKP"/>
    <property type="match status" value="1"/>
</dbReference>
<dbReference type="SMART" id="SM00935">
    <property type="entry name" value="OmpH"/>
    <property type="match status" value="1"/>
</dbReference>
<dbReference type="SUPFAM" id="SSF111384">
    <property type="entry name" value="OmpH-like"/>
    <property type="match status" value="1"/>
</dbReference>
<evidence type="ECO:0000256" key="4">
    <source>
        <dbReference type="SAM" id="SignalP"/>
    </source>
</evidence>
<comment type="similarity">
    <text evidence="1">Belongs to the Skp family.</text>
</comment>
<evidence type="ECO:0000256" key="3">
    <source>
        <dbReference type="SAM" id="Coils"/>
    </source>
</evidence>
<evidence type="ECO:0000313" key="6">
    <source>
        <dbReference type="Proteomes" id="UP000524246"/>
    </source>
</evidence>
<dbReference type="PANTHER" id="PTHR35089:SF1">
    <property type="entry name" value="CHAPERONE PROTEIN SKP"/>
    <property type="match status" value="1"/>
</dbReference>
<organism evidence="5 6">
    <name type="scientific">SAR324 cluster bacterium</name>
    <dbReference type="NCBI Taxonomy" id="2024889"/>
    <lineage>
        <taxon>Bacteria</taxon>
        <taxon>Deltaproteobacteria</taxon>
        <taxon>SAR324 cluster</taxon>
    </lineage>
</organism>
<evidence type="ECO:0000256" key="1">
    <source>
        <dbReference type="ARBA" id="ARBA00009091"/>
    </source>
</evidence>
<dbReference type="GO" id="GO:0051082">
    <property type="term" value="F:unfolded protein binding"/>
    <property type="evidence" value="ECO:0007669"/>
    <property type="project" value="InterPro"/>
</dbReference>
<reference evidence="5 6" key="1">
    <citation type="journal article" date="2020" name="Biotechnol. Biofuels">
        <title>New insights from the biogas microbiome by comprehensive genome-resolved metagenomics of nearly 1600 species originating from multiple anaerobic digesters.</title>
        <authorList>
            <person name="Campanaro S."/>
            <person name="Treu L."/>
            <person name="Rodriguez-R L.M."/>
            <person name="Kovalovszki A."/>
            <person name="Ziels R.M."/>
            <person name="Maus I."/>
            <person name="Zhu X."/>
            <person name="Kougias P.G."/>
            <person name="Basile A."/>
            <person name="Luo G."/>
            <person name="Schluter A."/>
            <person name="Konstantinidis K.T."/>
            <person name="Angelidaki I."/>
        </authorList>
    </citation>
    <scope>NUCLEOTIDE SEQUENCE [LARGE SCALE GENOMIC DNA]</scope>
    <source>
        <strain evidence="5">AS27yjCOA_65</strain>
    </source>
</reference>
<keyword evidence="2 4" id="KW-0732">Signal</keyword>
<evidence type="ECO:0000313" key="5">
    <source>
        <dbReference type="EMBL" id="NMC62191.1"/>
    </source>
</evidence>
<feature type="signal peptide" evidence="4">
    <location>
        <begin position="1"/>
        <end position="27"/>
    </location>
</feature>
<name>A0A7X9FQ72_9DELT</name>
<dbReference type="InterPro" id="IPR024930">
    <property type="entry name" value="Skp_dom_sf"/>
</dbReference>
<evidence type="ECO:0000256" key="2">
    <source>
        <dbReference type="ARBA" id="ARBA00022729"/>
    </source>
</evidence>
<accession>A0A7X9FQ72</accession>